<reference evidence="1 2" key="1">
    <citation type="journal article" date="2020" name="ISME J.">
        <title>Comparative genomics reveals insights into cyanobacterial evolution and habitat adaptation.</title>
        <authorList>
            <person name="Chen M.Y."/>
            <person name="Teng W.K."/>
            <person name="Zhao L."/>
            <person name="Hu C.X."/>
            <person name="Zhou Y.K."/>
            <person name="Han B.P."/>
            <person name="Song L.R."/>
            <person name="Shu W.S."/>
        </authorList>
    </citation>
    <scope>NUCLEOTIDE SEQUENCE [LARGE SCALE GENOMIC DNA]</scope>
    <source>
        <strain evidence="1 2">FACHB-723</strain>
    </source>
</reference>
<dbReference type="RefSeq" id="WP_190403702.1">
    <property type="nucleotide sequence ID" value="NZ_JACJQB010000023.1"/>
</dbReference>
<name>A0ABR7ZXY9_9CYAN</name>
<protein>
    <submittedName>
        <fullName evidence="1">Uncharacterized protein</fullName>
    </submittedName>
</protein>
<dbReference type="EMBL" id="JACJQB010000023">
    <property type="protein sequence ID" value="MBD2188861.1"/>
    <property type="molecule type" value="Genomic_DNA"/>
</dbReference>
<proteinExistence type="predicted"/>
<dbReference type="Proteomes" id="UP000642094">
    <property type="component" value="Unassembled WGS sequence"/>
</dbReference>
<gene>
    <name evidence="1" type="ORF">H6F41_11995</name>
</gene>
<organism evidence="1 2">
    <name type="scientific">Pseudanabaena mucicola FACHB-723</name>
    <dbReference type="NCBI Taxonomy" id="2692860"/>
    <lineage>
        <taxon>Bacteria</taxon>
        <taxon>Bacillati</taxon>
        <taxon>Cyanobacteriota</taxon>
        <taxon>Cyanophyceae</taxon>
        <taxon>Pseudanabaenales</taxon>
        <taxon>Pseudanabaenaceae</taxon>
        <taxon>Pseudanabaena</taxon>
    </lineage>
</organism>
<evidence type="ECO:0000313" key="2">
    <source>
        <dbReference type="Proteomes" id="UP000642094"/>
    </source>
</evidence>
<accession>A0ABR7ZXY9</accession>
<keyword evidence="2" id="KW-1185">Reference proteome</keyword>
<sequence>MSTQEATIIALQNRVEYLEAHLHLALRVLREIEQDSQDLSPSLDSQFQSQTIDVIPTSKVELPTFLNYRTWKHPLEVQPYLEKNLEKKEQQDYLVAKVS</sequence>
<comment type="caution">
    <text evidence="1">The sequence shown here is derived from an EMBL/GenBank/DDBJ whole genome shotgun (WGS) entry which is preliminary data.</text>
</comment>
<evidence type="ECO:0000313" key="1">
    <source>
        <dbReference type="EMBL" id="MBD2188861.1"/>
    </source>
</evidence>